<keyword evidence="6" id="KW-0732">Signal</keyword>
<dbReference type="Proteomes" id="UP000811609">
    <property type="component" value="Chromosome 9"/>
</dbReference>
<sequence>MVVISPKSILILLLTVGVPHWARSLLQNSINTTTPNGSKTILKAAPRTHKIPPAHSLPTREKPPNSPMAASSLLSLVFVFSLSFSASSSSSVAPNPETTILTIPLSPFSSKNASSDPIKTLNSLAYASLSRALHLKRLKSDTPLAKTHILPHSYGDYSISLSFGTPPQTIPFILDTGSSLVWFPCTSRYLCSNCDFPNLYPGKIPKFIPRLSSSSKILGCKNPKCTWIAGSDVQSRCQDCNPASQNCSQGCPPYMLQYGSGLTAGLLLSETLDFSKKTFPDFIVGCSIFSTRQPAGIAGFGRGPESLPSQLGVSKFSYCLLSRRFDDTRESSDLVLYSGSSSAKTPGLSYTPFRKNPVTNNTAYREYYYVTLRKVMVGDKTAKIPYKYLVPGADGHGGTIVDSGSTFTFMERPAFEAVAKEFEIQMANYSRAVDIEARSGLKPCFNIFNQKKVNIPELTFRFKGGAKLALPVVNYFAFAGNFSVVCLTIITDNSSGLGSTGGPAIIFGNFQQQNFYVEYDLENERLGFRPQNCKN</sequence>
<dbReference type="InterPro" id="IPR032799">
    <property type="entry name" value="TAXi_C"/>
</dbReference>
<dbReference type="InterPro" id="IPR033121">
    <property type="entry name" value="PEPTIDASE_A1"/>
</dbReference>
<protein>
    <recommendedName>
        <fullName evidence="7">Peptidase A1 domain-containing protein</fullName>
    </recommendedName>
</protein>
<evidence type="ECO:0000259" key="7">
    <source>
        <dbReference type="PROSITE" id="PS51767"/>
    </source>
</evidence>
<dbReference type="EMBL" id="CM031817">
    <property type="protein sequence ID" value="KAG6640660.1"/>
    <property type="molecule type" value="Genomic_DNA"/>
</dbReference>
<accession>A0A8T1PJI6</accession>
<dbReference type="FunFam" id="2.40.70.10:FF:000120">
    <property type="entry name" value="Aspartic proteinase nepenthesin-2"/>
    <property type="match status" value="1"/>
</dbReference>
<evidence type="ECO:0000256" key="6">
    <source>
        <dbReference type="SAM" id="SignalP"/>
    </source>
</evidence>
<dbReference type="CDD" id="cd05476">
    <property type="entry name" value="pepsin_A_like_plant"/>
    <property type="match status" value="1"/>
</dbReference>
<dbReference type="AlphaFoldDB" id="A0A8T1PJI6"/>
<dbReference type="FunFam" id="2.40.70.10:FF:000034">
    <property type="entry name" value="Aspartyl protease family protein"/>
    <property type="match status" value="1"/>
</dbReference>
<feature type="signal peptide" evidence="6">
    <location>
        <begin position="1"/>
        <end position="24"/>
    </location>
</feature>
<dbReference type="GO" id="GO:0006508">
    <property type="term" value="P:proteolysis"/>
    <property type="evidence" value="ECO:0007669"/>
    <property type="project" value="UniProtKB-KW"/>
</dbReference>
<dbReference type="Pfam" id="PF14541">
    <property type="entry name" value="TAXi_C"/>
    <property type="match status" value="1"/>
</dbReference>
<evidence type="ECO:0000256" key="2">
    <source>
        <dbReference type="ARBA" id="ARBA00022670"/>
    </source>
</evidence>
<organism evidence="8 9">
    <name type="scientific">Carya illinoinensis</name>
    <name type="common">Pecan</name>
    <dbReference type="NCBI Taxonomy" id="32201"/>
    <lineage>
        <taxon>Eukaryota</taxon>
        <taxon>Viridiplantae</taxon>
        <taxon>Streptophyta</taxon>
        <taxon>Embryophyta</taxon>
        <taxon>Tracheophyta</taxon>
        <taxon>Spermatophyta</taxon>
        <taxon>Magnoliopsida</taxon>
        <taxon>eudicotyledons</taxon>
        <taxon>Gunneridae</taxon>
        <taxon>Pentapetalae</taxon>
        <taxon>rosids</taxon>
        <taxon>fabids</taxon>
        <taxon>Fagales</taxon>
        <taxon>Juglandaceae</taxon>
        <taxon>Carya</taxon>
    </lineage>
</organism>
<name>A0A8T1PJI6_CARIL</name>
<keyword evidence="2" id="KW-0645">Protease</keyword>
<dbReference type="GO" id="GO:0004190">
    <property type="term" value="F:aspartic-type endopeptidase activity"/>
    <property type="evidence" value="ECO:0007669"/>
    <property type="project" value="UniProtKB-KW"/>
</dbReference>
<dbReference type="InterPro" id="IPR032861">
    <property type="entry name" value="TAXi_N"/>
</dbReference>
<dbReference type="PANTHER" id="PTHR47967:SF36">
    <property type="entry name" value="PEPTIDASE A1 DOMAIN-CONTAINING PROTEIN"/>
    <property type="match status" value="1"/>
</dbReference>
<evidence type="ECO:0000313" key="9">
    <source>
        <dbReference type="Proteomes" id="UP000811609"/>
    </source>
</evidence>
<evidence type="ECO:0000313" key="8">
    <source>
        <dbReference type="EMBL" id="KAG6640660.1"/>
    </source>
</evidence>
<keyword evidence="5" id="KW-0325">Glycoprotein</keyword>
<evidence type="ECO:0000256" key="3">
    <source>
        <dbReference type="ARBA" id="ARBA00022750"/>
    </source>
</evidence>
<evidence type="ECO:0000256" key="1">
    <source>
        <dbReference type="ARBA" id="ARBA00007447"/>
    </source>
</evidence>
<dbReference type="PROSITE" id="PS00141">
    <property type="entry name" value="ASP_PROTEASE"/>
    <property type="match status" value="1"/>
</dbReference>
<dbReference type="GO" id="GO:0005576">
    <property type="term" value="C:extracellular region"/>
    <property type="evidence" value="ECO:0007669"/>
    <property type="project" value="TreeGrafter"/>
</dbReference>
<dbReference type="InterPro" id="IPR034161">
    <property type="entry name" value="Pepsin-like_plant"/>
</dbReference>
<dbReference type="PROSITE" id="PS51767">
    <property type="entry name" value="PEPTIDASE_A1"/>
    <property type="match status" value="1"/>
</dbReference>
<dbReference type="PANTHER" id="PTHR47967">
    <property type="entry name" value="OS07G0603500 PROTEIN-RELATED"/>
    <property type="match status" value="1"/>
</dbReference>
<evidence type="ECO:0000256" key="5">
    <source>
        <dbReference type="ARBA" id="ARBA00023180"/>
    </source>
</evidence>
<dbReference type="InterPro" id="IPR001969">
    <property type="entry name" value="Aspartic_peptidase_AS"/>
</dbReference>
<keyword evidence="4" id="KW-0378">Hydrolase</keyword>
<evidence type="ECO:0000256" key="4">
    <source>
        <dbReference type="ARBA" id="ARBA00022801"/>
    </source>
</evidence>
<feature type="domain" description="Peptidase A1" evidence="7">
    <location>
        <begin position="157"/>
        <end position="529"/>
    </location>
</feature>
<dbReference type="InterPro" id="IPR051708">
    <property type="entry name" value="Plant_Aspart_Prot_A1"/>
</dbReference>
<dbReference type="Pfam" id="PF14543">
    <property type="entry name" value="TAXi_N"/>
    <property type="match status" value="1"/>
</dbReference>
<gene>
    <name evidence="8" type="ORF">CIPAW_09G019600</name>
</gene>
<feature type="chain" id="PRO_5035743342" description="Peptidase A1 domain-containing protein" evidence="6">
    <location>
        <begin position="25"/>
        <end position="535"/>
    </location>
</feature>
<keyword evidence="3" id="KW-0064">Aspartyl protease</keyword>
<keyword evidence="9" id="KW-1185">Reference proteome</keyword>
<reference evidence="8" key="1">
    <citation type="submission" date="2020-12" db="EMBL/GenBank/DDBJ databases">
        <title>WGS assembly of Carya illinoinensis cv. Pawnee.</title>
        <authorList>
            <person name="Platts A."/>
            <person name="Shu S."/>
            <person name="Wright S."/>
            <person name="Barry K."/>
            <person name="Edger P."/>
            <person name="Pires J.C."/>
            <person name="Schmutz J."/>
        </authorList>
    </citation>
    <scope>NUCLEOTIDE SEQUENCE</scope>
    <source>
        <tissue evidence="8">Leaf</tissue>
    </source>
</reference>
<comment type="caution">
    <text evidence="8">The sequence shown here is derived from an EMBL/GenBank/DDBJ whole genome shotgun (WGS) entry which is preliminary data.</text>
</comment>
<proteinExistence type="inferred from homology"/>
<comment type="similarity">
    <text evidence="1">Belongs to the peptidase A1 family.</text>
</comment>